<protein>
    <submittedName>
        <fullName evidence="3">Pilus assembly protein CpaF</fullName>
    </submittedName>
</protein>
<feature type="domain" description="Bacterial type II secretion system protein E" evidence="2">
    <location>
        <begin position="62"/>
        <end position="360"/>
    </location>
</feature>
<dbReference type="Gene3D" id="3.40.50.300">
    <property type="entry name" value="P-loop containing nucleotide triphosphate hydrolases"/>
    <property type="match status" value="1"/>
</dbReference>
<dbReference type="Pfam" id="PF00437">
    <property type="entry name" value="T2SSE"/>
    <property type="match status" value="1"/>
</dbReference>
<dbReference type="EMBL" id="PIPS01000001">
    <property type="protein sequence ID" value="RUO44774.1"/>
    <property type="molecule type" value="Genomic_DNA"/>
</dbReference>
<keyword evidence="4" id="KW-1185">Reference proteome</keyword>
<dbReference type="AlphaFoldDB" id="A0AA94EGS9"/>
<dbReference type="SUPFAM" id="SSF52540">
    <property type="entry name" value="P-loop containing nucleoside triphosphate hydrolases"/>
    <property type="match status" value="1"/>
</dbReference>
<comment type="caution">
    <text evidence="3">The sequence shown here is derived from an EMBL/GenBank/DDBJ whole genome shotgun (WGS) entry which is preliminary data.</text>
</comment>
<organism evidence="3 4">
    <name type="scientific">Idiomarina aquatica</name>
    <dbReference type="NCBI Taxonomy" id="1327752"/>
    <lineage>
        <taxon>Bacteria</taxon>
        <taxon>Pseudomonadati</taxon>
        <taxon>Pseudomonadota</taxon>
        <taxon>Gammaproteobacteria</taxon>
        <taxon>Alteromonadales</taxon>
        <taxon>Idiomarinaceae</taxon>
        <taxon>Idiomarina</taxon>
    </lineage>
</organism>
<evidence type="ECO:0000259" key="2">
    <source>
        <dbReference type="Pfam" id="PF00437"/>
    </source>
</evidence>
<dbReference type="RefSeq" id="WP_105306081.1">
    <property type="nucleotide sequence ID" value="NZ_PIPS01000001.1"/>
</dbReference>
<reference evidence="4" key="1">
    <citation type="journal article" date="2018" name="Front. Microbiol.">
        <title>Genome-Based Analysis Reveals the Taxonomy and Diversity of the Family Idiomarinaceae.</title>
        <authorList>
            <person name="Liu Y."/>
            <person name="Lai Q."/>
            <person name="Shao Z."/>
        </authorList>
    </citation>
    <scope>NUCLEOTIDE SEQUENCE [LARGE SCALE GENOMIC DNA]</scope>
    <source>
        <strain evidence="4">SN-14</strain>
    </source>
</reference>
<proteinExistence type="inferred from homology"/>
<dbReference type="GO" id="GO:0016887">
    <property type="term" value="F:ATP hydrolysis activity"/>
    <property type="evidence" value="ECO:0007669"/>
    <property type="project" value="InterPro"/>
</dbReference>
<dbReference type="Proteomes" id="UP000286680">
    <property type="component" value="Unassembled WGS sequence"/>
</dbReference>
<gene>
    <name evidence="3" type="ORF">CWE23_01680</name>
</gene>
<evidence type="ECO:0000313" key="4">
    <source>
        <dbReference type="Proteomes" id="UP000286680"/>
    </source>
</evidence>
<dbReference type="InterPro" id="IPR027417">
    <property type="entry name" value="P-loop_NTPase"/>
</dbReference>
<dbReference type="PANTHER" id="PTHR30486">
    <property type="entry name" value="TWITCHING MOTILITY PROTEIN PILT"/>
    <property type="match status" value="1"/>
</dbReference>
<dbReference type="PANTHER" id="PTHR30486:SF15">
    <property type="entry name" value="TYPE II_IV SECRETION SYSTEM ATPASE"/>
    <property type="match status" value="1"/>
</dbReference>
<dbReference type="InterPro" id="IPR001482">
    <property type="entry name" value="T2SS/T4SS_dom"/>
</dbReference>
<dbReference type="Gene3D" id="3.30.450.380">
    <property type="match status" value="1"/>
</dbReference>
<dbReference type="CDD" id="cd01130">
    <property type="entry name" value="VirB11-like_ATPase"/>
    <property type="match status" value="1"/>
</dbReference>
<evidence type="ECO:0000256" key="1">
    <source>
        <dbReference type="ARBA" id="ARBA00006611"/>
    </source>
</evidence>
<evidence type="ECO:0000313" key="3">
    <source>
        <dbReference type="EMBL" id="RUO44774.1"/>
    </source>
</evidence>
<dbReference type="InterPro" id="IPR050921">
    <property type="entry name" value="T4SS_GSP_E_ATPase"/>
</dbReference>
<accession>A0AA94EGS9</accession>
<comment type="similarity">
    <text evidence="1">Belongs to the GSP E family.</text>
</comment>
<sequence length="404" mass="44064">MNELKQQLQQQLRQHLDQRDALMDELSDEDLRDHATRYLSAQAAASEQHHHLIREVVDEAIGLGPLEPLLGDESVSEIMVNRFDQIFIEQSGRLQQAPIQFSSEQALRRAIDRIVLPLGRHVDDASPMVDARLKDGSRVNAVIPPLALKGSCLTIRKFAAKPLTLDDLIASGSLSAAAAKFLILAVQCRQNIIVSGGTGTGKTTLLNTLSSNIPAGERVITIEDAAELQLGHENLISLEARPKNQEGQGAVGIRELVINALRMRPDRLVVGECRGAEALDMLQAMNTGHAGSLSTVHANTARDALRRLEVMVLMGGIELPVIAIRQQVASAVDIIVQIARLSNGRRVVMSINEVTGLDGDTLQVASLFERTRQSGQLESCQTLCQFAQQQDDQVQAQLMDCLVN</sequence>
<name>A0AA94EGS9_9GAMM</name>